<evidence type="ECO:0000313" key="3">
    <source>
        <dbReference type="EMBL" id="CAI9622289.1"/>
    </source>
</evidence>
<proteinExistence type="predicted"/>
<feature type="transmembrane region" description="Helical" evidence="2">
    <location>
        <begin position="12"/>
        <end position="32"/>
    </location>
</feature>
<dbReference type="Gene3D" id="1.20.1250.20">
    <property type="entry name" value="MFS general substrate transporter like domains"/>
    <property type="match status" value="1"/>
</dbReference>
<dbReference type="PANTHER" id="PTHR11360:SF158">
    <property type="entry name" value="MONOCARBOXYLATE TRANSPORTER 9"/>
    <property type="match status" value="1"/>
</dbReference>
<dbReference type="Pfam" id="PF07690">
    <property type="entry name" value="MFS_1"/>
    <property type="match status" value="1"/>
</dbReference>
<protein>
    <recommendedName>
        <fullName evidence="5">Monocarboxylate transporter</fullName>
    </recommendedName>
</protein>
<keyword evidence="2" id="KW-0812">Transmembrane</keyword>
<feature type="non-terminal residue" evidence="3">
    <location>
        <position position="1"/>
    </location>
</feature>
<evidence type="ECO:0008006" key="5">
    <source>
        <dbReference type="Google" id="ProtNLM"/>
    </source>
</evidence>
<comment type="subcellular location">
    <subcellularLocation>
        <location evidence="1">Membrane</location>
        <topology evidence="1">Multi-pass membrane protein</topology>
    </subcellularLocation>
</comment>
<dbReference type="InterPro" id="IPR011701">
    <property type="entry name" value="MFS"/>
</dbReference>
<dbReference type="EMBL" id="CATNWA010021333">
    <property type="protein sequence ID" value="CAI9622289.1"/>
    <property type="molecule type" value="Genomic_DNA"/>
</dbReference>
<dbReference type="Proteomes" id="UP001162483">
    <property type="component" value="Unassembled WGS sequence"/>
</dbReference>
<feature type="transmembrane region" description="Helical" evidence="2">
    <location>
        <begin position="38"/>
        <end position="63"/>
    </location>
</feature>
<dbReference type="InterPro" id="IPR036259">
    <property type="entry name" value="MFS_trans_sf"/>
</dbReference>
<name>A0ABN9HKI1_9NEOB</name>
<evidence type="ECO:0000256" key="1">
    <source>
        <dbReference type="ARBA" id="ARBA00004141"/>
    </source>
</evidence>
<accession>A0ABN9HKI1</accession>
<dbReference type="PANTHER" id="PTHR11360">
    <property type="entry name" value="MONOCARBOXYLATE TRANSPORTER"/>
    <property type="match status" value="1"/>
</dbReference>
<keyword evidence="4" id="KW-1185">Reference proteome</keyword>
<evidence type="ECO:0000313" key="4">
    <source>
        <dbReference type="Proteomes" id="UP001162483"/>
    </source>
</evidence>
<keyword evidence="2" id="KW-1133">Transmembrane helix</keyword>
<dbReference type="InterPro" id="IPR050327">
    <property type="entry name" value="Proton-linked_MCT"/>
</dbReference>
<evidence type="ECO:0000256" key="2">
    <source>
        <dbReference type="SAM" id="Phobius"/>
    </source>
</evidence>
<reference evidence="3" key="1">
    <citation type="submission" date="2023-05" db="EMBL/GenBank/DDBJ databases">
        <authorList>
            <person name="Stuckert A."/>
        </authorList>
    </citation>
    <scope>NUCLEOTIDE SEQUENCE</scope>
</reference>
<feature type="non-terminal residue" evidence="3">
    <location>
        <position position="111"/>
    </location>
</feature>
<comment type="caution">
    <text evidence="3">The sequence shown here is derived from an EMBL/GenBank/DDBJ whole genome shotgun (WGS) entry which is preliminary data.</text>
</comment>
<organism evidence="3 4">
    <name type="scientific">Staurois parvus</name>
    <dbReference type="NCBI Taxonomy" id="386267"/>
    <lineage>
        <taxon>Eukaryota</taxon>
        <taxon>Metazoa</taxon>
        <taxon>Chordata</taxon>
        <taxon>Craniata</taxon>
        <taxon>Vertebrata</taxon>
        <taxon>Euteleostomi</taxon>
        <taxon>Amphibia</taxon>
        <taxon>Batrachia</taxon>
        <taxon>Anura</taxon>
        <taxon>Neobatrachia</taxon>
        <taxon>Ranoidea</taxon>
        <taxon>Ranidae</taxon>
        <taxon>Staurois</taxon>
    </lineage>
</organism>
<dbReference type="SUPFAM" id="SSF103473">
    <property type="entry name" value="MFS general substrate transporter"/>
    <property type="match status" value="1"/>
</dbReference>
<gene>
    <name evidence="3" type="ORF">SPARVUS_LOCUS16268221</name>
</gene>
<sequence length="111" mass="12247">TATCQYFEKRRGLALGIVSTGSSVGTFIYASLQKELISIYGIDGCLLIVGALSLNILACGILMRPLPQVSSNRKEKADKERAPDTYLIYHEKELNTEEQLGMLVKSHTLNE</sequence>
<keyword evidence="2" id="KW-0472">Membrane</keyword>